<evidence type="ECO:0000313" key="3">
    <source>
        <dbReference type="Proteomes" id="UP000008744"/>
    </source>
</evidence>
<dbReference type="EMBL" id="CH699399">
    <property type="protein sequence ID" value="EDW25718.1"/>
    <property type="molecule type" value="Genomic_DNA"/>
</dbReference>
<name>B4IRV5_DROPE</name>
<evidence type="ECO:0000313" key="2">
    <source>
        <dbReference type="EMBL" id="EDW39427.1"/>
    </source>
</evidence>
<dbReference type="AlphaFoldDB" id="B4IRV5"/>
<dbReference type="Proteomes" id="UP000008744">
    <property type="component" value="Unassembled WGS sequence"/>
</dbReference>
<proteinExistence type="predicted"/>
<dbReference type="EMBL" id="CH696282">
    <property type="protein sequence ID" value="EDW39427.1"/>
    <property type="molecule type" value="Genomic_DNA"/>
</dbReference>
<accession>B4IRV5</accession>
<reference evidence="2" key="2">
    <citation type="submission" date="2008-06" db="EMBL/GenBank/DDBJ databases">
        <authorList>
            <consortium name="FlyBase"/>
        </authorList>
    </citation>
    <scope>NUCLEOTIDE SEQUENCE</scope>
    <source>
        <strain evidence="2">MSH-3</strain>
    </source>
</reference>
<keyword evidence="3" id="KW-1185">Reference proteome</keyword>
<dbReference type="OMA" id="HQMMLQM"/>
<organism evidence="3">
    <name type="scientific">Drosophila persimilis</name>
    <name type="common">Fruit fly</name>
    <dbReference type="NCBI Taxonomy" id="7234"/>
    <lineage>
        <taxon>Eukaryota</taxon>
        <taxon>Metazoa</taxon>
        <taxon>Ecdysozoa</taxon>
        <taxon>Arthropoda</taxon>
        <taxon>Hexapoda</taxon>
        <taxon>Insecta</taxon>
        <taxon>Pterygota</taxon>
        <taxon>Neoptera</taxon>
        <taxon>Endopterygota</taxon>
        <taxon>Diptera</taxon>
        <taxon>Brachycera</taxon>
        <taxon>Muscomorpha</taxon>
        <taxon>Ephydroidea</taxon>
        <taxon>Drosophilidae</taxon>
        <taxon>Drosophila</taxon>
        <taxon>Sophophora</taxon>
    </lineage>
</organism>
<dbReference type="HOGENOM" id="CLU_3108601_0_0_1"/>
<evidence type="ECO:0000313" key="1">
    <source>
        <dbReference type="EMBL" id="EDW25718.1"/>
    </source>
</evidence>
<reference evidence="2 3" key="1">
    <citation type="journal article" date="2007" name="Nature">
        <title>Evolution of genes and genomes on the Drosophila phylogeny.</title>
        <authorList>
            <consortium name="Drosophila 12 Genomes Consortium"/>
            <person name="Clark A.G."/>
            <person name="Eisen M.B."/>
            <person name="Smith D.R."/>
            <person name="Bergman C.M."/>
            <person name="Oliver B."/>
            <person name="Markow T.A."/>
            <person name="Kaufman T.C."/>
            <person name="Kellis M."/>
            <person name="Gelbart W."/>
            <person name="Iyer V.N."/>
            <person name="Pollard D.A."/>
            <person name="Sackton T.B."/>
            <person name="Larracuente A.M."/>
            <person name="Singh N.D."/>
            <person name="Abad J.P."/>
            <person name="Abt D.N."/>
            <person name="Adryan B."/>
            <person name="Aguade M."/>
            <person name="Akashi H."/>
            <person name="Anderson W.W."/>
            <person name="Aquadro C.F."/>
            <person name="Ardell D.H."/>
            <person name="Arguello R."/>
            <person name="Artieri C.G."/>
            <person name="Barbash D.A."/>
            <person name="Barker D."/>
            <person name="Barsanti P."/>
            <person name="Batterham P."/>
            <person name="Batzoglou S."/>
            <person name="Begun D."/>
            <person name="Bhutkar A."/>
            <person name="Blanco E."/>
            <person name="Bosak S.A."/>
            <person name="Bradley R.K."/>
            <person name="Brand A.D."/>
            <person name="Brent M.R."/>
            <person name="Brooks A.N."/>
            <person name="Brown R.H."/>
            <person name="Butlin R.K."/>
            <person name="Caggese C."/>
            <person name="Calvi B.R."/>
            <person name="Bernardo de Carvalho A."/>
            <person name="Caspi A."/>
            <person name="Castrezana S."/>
            <person name="Celniker S.E."/>
            <person name="Chang J.L."/>
            <person name="Chapple C."/>
            <person name="Chatterji S."/>
            <person name="Chinwalla A."/>
            <person name="Civetta A."/>
            <person name="Clifton S.W."/>
            <person name="Comeron J.M."/>
            <person name="Costello J.C."/>
            <person name="Coyne J.A."/>
            <person name="Daub J."/>
            <person name="David R.G."/>
            <person name="Delcher A.L."/>
            <person name="Delehaunty K."/>
            <person name="Do C.B."/>
            <person name="Ebling H."/>
            <person name="Edwards K."/>
            <person name="Eickbush T."/>
            <person name="Evans J.D."/>
            <person name="Filipski A."/>
            <person name="Findeiss S."/>
            <person name="Freyhult E."/>
            <person name="Fulton L."/>
            <person name="Fulton R."/>
            <person name="Garcia A.C."/>
            <person name="Gardiner A."/>
            <person name="Garfield D.A."/>
            <person name="Garvin B.E."/>
            <person name="Gibson G."/>
            <person name="Gilbert D."/>
            <person name="Gnerre S."/>
            <person name="Godfrey J."/>
            <person name="Good R."/>
            <person name="Gotea V."/>
            <person name="Gravely B."/>
            <person name="Greenberg A.J."/>
            <person name="Griffiths-Jones S."/>
            <person name="Gross S."/>
            <person name="Guigo R."/>
            <person name="Gustafson E.A."/>
            <person name="Haerty W."/>
            <person name="Hahn M.W."/>
            <person name="Halligan D.L."/>
            <person name="Halpern A.L."/>
            <person name="Halter G.M."/>
            <person name="Han M.V."/>
            <person name="Heger A."/>
            <person name="Hillier L."/>
            <person name="Hinrichs A.S."/>
            <person name="Holmes I."/>
            <person name="Hoskins R.A."/>
            <person name="Hubisz M.J."/>
            <person name="Hultmark D."/>
            <person name="Huntley M.A."/>
            <person name="Jaffe D.B."/>
            <person name="Jagadeeshan S."/>
            <person name="Jeck W.R."/>
            <person name="Johnson J."/>
            <person name="Jones C.D."/>
            <person name="Jordan W.C."/>
            <person name="Karpen G.H."/>
            <person name="Kataoka E."/>
            <person name="Keightley P.D."/>
            <person name="Kheradpour P."/>
            <person name="Kirkness E.F."/>
            <person name="Koerich L.B."/>
            <person name="Kristiansen K."/>
            <person name="Kudrna D."/>
            <person name="Kulathinal R.J."/>
            <person name="Kumar S."/>
            <person name="Kwok R."/>
            <person name="Lander E."/>
            <person name="Langley C.H."/>
            <person name="Lapoint R."/>
            <person name="Lazzaro B.P."/>
            <person name="Lee S.J."/>
            <person name="Levesque L."/>
            <person name="Li R."/>
            <person name="Lin C.F."/>
            <person name="Lin M.F."/>
            <person name="Lindblad-Toh K."/>
            <person name="Llopart A."/>
            <person name="Long M."/>
            <person name="Low L."/>
            <person name="Lozovsky E."/>
            <person name="Lu J."/>
            <person name="Luo M."/>
            <person name="Machado C.A."/>
            <person name="Makalowski W."/>
            <person name="Marzo M."/>
            <person name="Matsuda M."/>
            <person name="Matzkin L."/>
            <person name="McAllister B."/>
            <person name="McBride C.S."/>
            <person name="McKernan B."/>
            <person name="McKernan K."/>
            <person name="Mendez-Lago M."/>
            <person name="Minx P."/>
            <person name="Mollenhauer M.U."/>
            <person name="Montooth K."/>
            <person name="Mount S.M."/>
            <person name="Mu X."/>
            <person name="Myers E."/>
            <person name="Negre B."/>
            <person name="Newfeld S."/>
            <person name="Nielsen R."/>
            <person name="Noor M.A."/>
            <person name="O'Grady P."/>
            <person name="Pachter L."/>
            <person name="Papaceit M."/>
            <person name="Parisi M.J."/>
            <person name="Parisi M."/>
            <person name="Parts L."/>
            <person name="Pedersen J.S."/>
            <person name="Pesole G."/>
            <person name="Phillippy A.M."/>
            <person name="Ponting C.P."/>
            <person name="Pop M."/>
            <person name="Porcelli D."/>
            <person name="Powell J.R."/>
            <person name="Prohaska S."/>
            <person name="Pruitt K."/>
            <person name="Puig M."/>
            <person name="Quesneville H."/>
            <person name="Ram K.R."/>
            <person name="Rand D."/>
            <person name="Rasmussen M.D."/>
            <person name="Reed L.K."/>
            <person name="Reenan R."/>
            <person name="Reily A."/>
            <person name="Remington K.A."/>
            <person name="Rieger T.T."/>
            <person name="Ritchie M.G."/>
            <person name="Robin C."/>
            <person name="Rogers Y.H."/>
            <person name="Rohde C."/>
            <person name="Rozas J."/>
            <person name="Rubenfield M.J."/>
            <person name="Ruiz A."/>
            <person name="Russo S."/>
            <person name="Salzberg S.L."/>
            <person name="Sanchez-Gracia A."/>
            <person name="Saranga D.J."/>
            <person name="Sato H."/>
            <person name="Schaeffer S.W."/>
            <person name="Schatz M.C."/>
            <person name="Schlenke T."/>
            <person name="Schwartz R."/>
            <person name="Segarra C."/>
            <person name="Singh R.S."/>
            <person name="Sirot L."/>
            <person name="Sirota M."/>
            <person name="Sisneros N.B."/>
            <person name="Smith C.D."/>
            <person name="Smith T.F."/>
            <person name="Spieth J."/>
            <person name="Stage D.E."/>
            <person name="Stark A."/>
            <person name="Stephan W."/>
            <person name="Strausberg R.L."/>
            <person name="Strempel S."/>
            <person name="Sturgill D."/>
            <person name="Sutton G."/>
            <person name="Sutton G.G."/>
            <person name="Tao W."/>
            <person name="Teichmann S."/>
            <person name="Tobari Y.N."/>
            <person name="Tomimura Y."/>
            <person name="Tsolas J.M."/>
            <person name="Valente V.L."/>
            <person name="Venter E."/>
            <person name="Venter J.C."/>
            <person name="Vicario S."/>
            <person name="Vieira F.G."/>
            <person name="Vilella A.J."/>
            <person name="Villasante A."/>
            <person name="Walenz B."/>
            <person name="Wang J."/>
            <person name="Wasserman M."/>
            <person name="Watts T."/>
            <person name="Wilson D."/>
            <person name="Wilson R.K."/>
            <person name="Wing R.A."/>
            <person name="Wolfner M.F."/>
            <person name="Wong A."/>
            <person name="Wong G.K."/>
            <person name="Wu C.I."/>
            <person name="Wu G."/>
            <person name="Yamamoto D."/>
            <person name="Yang H.P."/>
            <person name="Yang S.P."/>
            <person name="Yorke J.A."/>
            <person name="Yoshida K."/>
            <person name="Zdobnov E."/>
            <person name="Zhang P."/>
            <person name="Zhang Y."/>
            <person name="Zimin A.V."/>
            <person name="Baldwin J."/>
            <person name="Abdouelleil A."/>
            <person name="Abdulkadir J."/>
            <person name="Abebe A."/>
            <person name="Abera B."/>
            <person name="Abreu J."/>
            <person name="Acer S.C."/>
            <person name="Aftuck L."/>
            <person name="Alexander A."/>
            <person name="An P."/>
            <person name="Anderson E."/>
            <person name="Anderson S."/>
            <person name="Arachi H."/>
            <person name="Azer M."/>
            <person name="Bachantsang P."/>
            <person name="Barry A."/>
            <person name="Bayul T."/>
            <person name="Berlin A."/>
            <person name="Bessette D."/>
            <person name="Bloom T."/>
            <person name="Blye J."/>
            <person name="Boguslavskiy L."/>
            <person name="Bonnet C."/>
            <person name="Boukhgalter B."/>
            <person name="Bourzgui I."/>
            <person name="Brown A."/>
            <person name="Cahill P."/>
            <person name="Channer S."/>
            <person name="Cheshatsang Y."/>
            <person name="Chuda L."/>
            <person name="Citroen M."/>
            <person name="Collymore A."/>
            <person name="Cooke P."/>
            <person name="Costello M."/>
            <person name="D'Aco K."/>
            <person name="Daza R."/>
            <person name="De Haan G."/>
            <person name="DeGray S."/>
            <person name="DeMaso C."/>
            <person name="Dhargay N."/>
            <person name="Dooley K."/>
            <person name="Dooley E."/>
            <person name="Doricent M."/>
            <person name="Dorje P."/>
            <person name="Dorjee K."/>
            <person name="Dupes A."/>
            <person name="Elong R."/>
            <person name="Falk J."/>
            <person name="Farina A."/>
            <person name="Faro S."/>
            <person name="Ferguson D."/>
            <person name="Fisher S."/>
            <person name="Foley C.D."/>
            <person name="Franke A."/>
            <person name="Friedrich D."/>
            <person name="Gadbois L."/>
            <person name="Gearin G."/>
            <person name="Gearin C.R."/>
            <person name="Giannoukos G."/>
            <person name="Goode T."/>
            <person name="Graham J."/>
            <person name="Grandbois E."/>
            <person name="Grewal S."/>
            <person name="Gyaltsen K."/>
            <person name="Hafez N."/>
            <person name="Hagos B."/>
            <person name="Hall J."/>
            <person name="Henson C."/>
            <person name="Hollinger A."/>
            <person name="Honan T."/>
            <person name="Huard M.D."/>
            <person name="Hughes L."/>
            <person name="Hurhula B."/>
            <person name="Husby M.E."/>
            <person name="Kamat A."/>
            <person name="Kanga B."/>
            <person name="Kashin S."/>
            <person name="Khazanovich D."/>
            <person name="Kisner P."/>
            <person name="Lance K."/>
            <person name="Lara M."/>
            <person name="Lee W."/>
            <person name="Lennon N."/>
            <person name="Letendre F."/>
            <person name="LeVine R."/>
            <person name="Lipovsky A."/>
            <person name="Liu X."/>
            <person name="Liu J."/>
            <person name="Liu S."/>
            <person name="Lokyitsang T."/>
            <person name="Lokyitsang Y."/>
            <person name="Lubonja R."/>
            <person name="Lui A."/>
            <person name="MacDonald P."/>
            <person name="Magnisalis V."/>
            <person name="Maru K."/>
            <person name="Matthews C."/>
            <person name="McCusker W."/>
            <person name="McDonough S."/>
            <person name="Mehta T."/>
            <person name="Meldrim J."/>
            <person name="Meneus L."/>
            <person name="Mihai O."/>
            <person name="Mihalev A."/>
            <person name="Mihova T."/>
            <person name="Mittelman R."/>
            <person name="Mlenga V."/>
            <person name="Montmayeur A."/>
            <person name="Mulrain L."/>
            <person name="Navidi A."/>
            <person name="Naylor J."/>
            <person name="Negash T."/>
            <person name="Nguyen T."/>
            <person name="Nguyen N."/>
            <person name="Nicol R."/>
            <person name="Norbu C."/>
            <person name="Norbu N."/>
            <person name="Novod N."/>
            <person name="O'Neill B."/>
            <person name="Osman S."/>
            <person name="Markiewicz E."/>
            <person name="Oyono O.L."/>
            <person name="Patti C."/>
            <person name="Phunkhang P."/>
            <person name="Pierre F."/>
            <person name="Priest M."/>
            <person name="Raghuraman S."/>
            <person name="Rege F."/>
            <person name="Reyes R."/>
            <person name="Rise C."/>
            <person name="Rogov P."/>
            <person name="Ross K."/>
            <person name="Ryan E."/>
            <person name="Settipalli S."/>
            <person name="Shea T."/>
            <person name="Sherpa N."/>
            <person name="Shi L."/>
            <person name="Shih D."/>
            <person name="Sparrow T."/>
            <person name="Spaulding J."/>
            <person name="Stalker J."/>
            <person name="Stange-Thomann N."/>
            <person name="Stavropoulos S."/>
            <person name="Stone C."/>
            <person name="Strader C."/>
            <person name="Tesfaye S."/>
            <person name="Thomson T."/>
            <person name="Thoulutsang Y."/>
            <person name="Thoulutsang D."/>
            <person name="Topham K."/>
            <person name="Topping I."/>
            <person name="Tsamla T."/>
            <person name="Vassiliev H."/>
            <person name="Vo A."/>
            <person name="Wangchuk T."/>
            <person name="Wangdi T."/>
            <person name="Weiand M."/>
            <person name="Wilkinson J."/>
            <person name="Wilson A."/>
            <person name="Yadav S."/>
            <person name="Young G."/>
            <person name="Yu Q."/>
            <person name="Zembek L."/>
            <person name="Zhong D."/>
            <person name="Zimmer A."/>
            <person name="Zwirko Z."/>
            <person name="Jaffe D.B."/>
            <person name="Alvarez P."/>
            <person name="Brockman W."/>
            <person name="Butler J."/>
            <person name="Chin C."/>
            <person name="Gnerre S."/>
            <person name="Grabherr M."/>
            <person name="Kleber M."/>
            <person name="Mauceli E."/>
            <person name="MacCallum I."/>
        </authorList>
    </citation>
    <scope>NUCLEOTIDE SEQUENCE [LARGE SCALE GENOMIC DNA]</scope>
    <source>
        <strain evidence="2">MSH-3</strain>
        <strain evidence="3">MSH-3 / Tucson 14011-0111.49</strain>
    </source>
</reference>
<gene>
    <name evidence="2" type="primary">Dper\GL21452</name>
    <name evidence="1" type="synonym">Dper\GL22424</name>
    <name evidence="2" type="ORF">Dper_GL21452</name>
    <name evidence="1" type="ORF">Dper_GL22424</name>
    <name evidence="2" type="ORF">GL21452</name>
    <name evidence="2" type="ORF">GL22424</name>
</gene>
<sequence length="51" mass="5733">MEKAGLNVKDYEFLDEQGSRSTVEDSQPVAENGQSIAMMHQMMLQMKGQVD</sequence>
<protein>
    <submittedName>
        <fullName evidence="2">GL21452</fullName>
    </submittedName>
    <submittedName>
        <fullName evidence="1">GL22424</fullName>
    </submittedName>
</protein>